<dbReference type="SUPFAM" id="SSF52058">
    <property type="entry name" value="L domain-like"/>
    <property type="match status" value="1"/>
</dbReference>
<name>A0AAV3RZY5_LITER</name>
<keyword evidence="5" id="KW-1185">Reference proteome</keyword>
<dbReference type="PANTHER" id="PTHR48010">
    <property type="entry name" value="OS05G0588300 PROTEIN"/>
    <property type="match status" value="1"/>
</dbReference>
<dbReference type="EMBL" id="BAABME010013923">
    <property type="protein sequence ID" value="GAA0186668.1"/>
    <property type="molecule type" value="Genomic_DNA"/>
</dbReference>
<accession>A0AAV3RZY5</accession>
<comment type="caution">
    <text evidence="4">The sequence shown here is derived from an EMBL/GenBank/DDBJ whole genome shotgun (WGS) entry which is preliminary data.</text>
</comment>
<gene>
    <name evidence="4" type="ORF">LIER_33956</name>
</gene>
<dbReference type="FunFam" id="3.80.10.10:FF:000383">
    <property type="entry name" value="Leucine-rich repeat receptor protein kinase EMS1"/>
    <property type="match status" value="1"/>
</dbReference>
<proteinExistence type="predicted"/>
<dbReference type="PANTHER" id="PTHR48010:SF55">
    <property type="entry name" value="OS01G0607900 PROTEIN"/>
    <property type="match status" value="1"/>
</dbReference>
<evidence type="ECO:0000256" key="1">
    <source>
        <dbReference type="ARBA" id="ARBA00022614"/>
    </source>
</evidence>
<organism evidence="4 5">
    <name type="scientific">Lithospermum erythrorhizon</name>
    <name type="common">Purple gromwell</name>
    <name type="synonym">Lithospermum officinale var. erythrorhizon</name>
    <dbReference type="NCBI Taxonomy" id="34254"/>
    <lineage>
        <taxon>Eukaryota</taxon>
        <taxon>Viridiplantae</taxon>
        <taxon>Streptophyta</taxon>
        <taxon>Embryophyta</taxon>
        <taxon>Tracheophyta</taxon>
        <taxon>Spermatophyta</taxon>
        <taxon>Magnoliopsida</taxon>
        <taxon>eudicotyledons</taxon>
        <taxon>Gunneridae</taxon>
        <taxon>Pentapetalae</taxon>
        <taxon>asterids</taxon>
        <taxon>lamiids</taxon>
        <taxon>Boraginales</taxon>
        <taxon>Boraginaceae</taxon>
        <taxon>Boraginoideae</taxon>
        <taxon>Lithospermeae</taxon>
        <taxon>Lithospermum</taxon>
    </lineage>
</organism>
<reference evidence="4 5" key="1">
    <citation type="submission" date="2024-01" db="EMBL/GenBank/DDBJ databases">
        <title>The complete chloroplast genome sequence of Lithospermum erythrorhizon: insights into the phylogenetic relationship among Boraginaceae species and the maternal lineages of purple gromwells.</title>
        <authorList>
            <person name="Okada T."/>
            <person name="Watanabe K."/>
        </authorList>
    </citation>
    <scope>NUCLEOTIDE SEQUENCE [LARGE SCALE GENOMIC DNA]</scope>
</reference>
<keyword evidence="4" id="KW-0812">Transmembrane</keyword>
<dbReference type="AlphaFoldDB" id="A0AAV3RZY5"/>
<dbReference type="InterPro" id="IPR001611">
    <property type="entry name" value="Leu-rich_rpt"/>
</dbReference>
<keyword evidence="3" id="KW-0732">Signal</keyword>
<keyword evidence="4" id="KW-0675">Receptor</keyword>
<keyword evidence="1" id="KW-0433">Leucine-rich repeat</keyword>
<dbReference type="Proteomes" id="UP001454036">
    <property type="component" value="Unassembled WGS sequence"/>
</dbReference>
<sequence>MAPNHRALVAIIVMFFLLLLNISHCASIQTDIDCLRGAEPHGLDLSNNMFNGTLPSNISRFLEFVVNLDLSSNQFSGEIPVGFANCTYLNNLNLDSNQFTGQIPPLIGQVSRIKLFSVANNKLNGPVPNFSGNTSVTKDNYANNAGLCGGPLPPCQAASKRKTWVLLGDVIRKYAFEPH</sequence>
<keyword evidence="2" id="KW-0677">Repeat</keyword>
<dbReference type="InterPro" id="IPR032675">
    <property type="entry name" value="LRR_dom_sf"/>
</dbReference>
<protein>
    <submittedName>
        <fullName evidence="4">Transmembrane signal receptor</fullName>
    </submittedName>
</protein>
<keyword evidence="4" id="KW-0472">Membrane</keyword>
<feature type="signal peptide" evidence="3">
    <location>
        <begin position="1"/>
        <end position="25"/>
    </location>
</feature>
<dbReference type="InterPro" id="IPR050994">
    <property type="entry name" value="At_inactive_RLKs"/>
</dbReference>
<evidence type="ECO:0000313" key="5">
    <source>
        <dbReference type="Proteomes" id="UP001454036"/>
    </source>
</evidence>
<evidence type="ECO:0000256" key="2">
    <source>
        <dbReference type="ARBA" id="ARBA00022737"/>
    </source>
</evidence>
<dbReference type="Pfam" id="PF00560">
    <property type="entry name" value="LRR_1"/>
    <property type="match status" value="3"/>
</dbReference>
<evidence type="ECO:0000313" key="4">
    <source>
        <dbReference type="EMBL" id="GAA0186668.1"/>
    </source>
</evidence>
<evidence type="ECO:0000256" key="3">
    <source>
        <dbReference type="SAM" id="SignalP"/>
    </source>
</evidence>
<dbReference type="Gene3D" id="3.80.10.10">
    <property type="entry name" value="Ribonuclease Inhibitor"/>
    <property type="match status" value="1"/>
</dbReference>
<feature type="chain" id="PRO_5043551088" evidence="3">
    <location>
        <begin position="26"/>
        <end position="179"/>
    </location>
</feature>